<evidence type="ECO:0000313" key="2">
    <source>
        <dbReference type="Proteomes" id="UP001430953"/>
    </source>
</evidence>
<name>A0AAW2EJN5_9HYME</name>
<reference evidence="1 2" key="1">
    <citation type="submission" date="2023-03" db="EMBL/GenBank/DDBJ databases">
        <title>High recombination rates correlate with genetic variation in Cardiocondyla obscurior ants.</title>
        <authorList>
            <person name="Errbii M."/>
        </authorList>
    </citation>
    <scope>NUCLEOTIDE SEQUENCE [LARGE SCALE GENOMIC DNA]</scope>
    <source>
        <strain evidence="1">Alpha-2009</strain>
        <tissue evidence="1">Whole body</tissue>
    </source>
</reference>
<protein>
    <recommendedName>
        <fullName evidence="3">Ribosomal protein S20</fullName>
    </recommendedName>
</protein>
<proteinExistence type="predicted"/>
<accession>A0AAW2EJN5</accession>
<keyword evidence="2" id="KW-1185">Reference proteome</keyword>
<gene>
    <name evidence="1" type="ORF">PUN28_018024</name>
</gene>
<evidence type="ECO:0000313" key="1">
    <source>
        <dbReference type="EMBL" id="KAL0102466.1"/>
    </source>
</evidence>
<comment type="caution">
    <text evidence="1">The sequence shown here is derived from an EMBL/GenBank/DDBJ whole genome shotgun (WGS) entry which is preliminary data.</text>
</comment>
<dbReference type="AlphaFoldDB" id="A0AAW2EJN5"/>
<organism evidence="1 2">
    <name type="scientific">Cardiocondyla obscurior</name>
    <dbReference type="NCBI Taxonomy" id="286306"/>
    <lineage>
        <taxon>Eukaryota</taxon>
        <taxon>Metazoa</taxon>
        <taxon>Ecdysozoa</taxon>
        <taxon>Arthropoda</taxon>
        <taxon>Hexapoda</taxon>
        <taxon>Insecta</taxon>
        <taxon>Pterygota</taxon>
        <taxon>Neoptera</taxon>
        <taxon>Endopterygota</taxon>
        <taxon>Hymenoptera</taxon>
        <taxon>Apocrita</taxon>
        <taxon>Aculeata</taxon>
        <taxon>Formicoidea</taxon>
        <taxon>Formicidae</taxon>
        <taxon>Myrmicinae</taxon>
        <taxon>Cardiocondyla</taxon>
    </lineage>
</organism>
<dbReference type="EMBL" id="JADYXP020000022">
    <property type="protein sequence ID" value="KAL0102466.1"/>
    <property type="molecule type" value="Genomic_DNA"/>
</dbReference>
<sequence length="127" mass="15412">MHVRLRVGVCSHTRDSKREREKENRLRECNKVINKRNEKFVSILKIYLRHMDNIKRRVRNFRRQRTVLLSFRHYIPSRLFAFFSQAVTVILRSKSEKERGLQAKRVNKKITRNKKSLFNNINFVATL</sequence>
<dbReference type="Proteomes" id="UP001430953">
    <property type="component" value="Unassembled WGS sequence"/>
</dbReference>
<evidence type="ECO:0008006" key="3">
    <source>
        <dbReference type="Google" id="ProtNLM"/>
    </source>
</evidence>